<dbReference type="PANTHER" id="PTHR11941">
    <property type="entry name" value="ENOYL-COA HYDRATASE-RELATED"/>
    <property type="match status" value="1"/>
</dbReference>
<evidence type="ECO:0000313" key="2">
    <source>
        <dbReference type="EMBL" id="TSD53771.1"/>
    </source>
</evidence>
<protein>
    <submittedName>
        <fullName evidence="2">Enoyl-CoA hydratase/isomerase family protein</fullName>
    </submittedName>
</protein>
<dbReference type="Pfam" id="PF00378">
    <property type="entry name" value="ECH_1"/>
    <property type="match status" value="1"/>
</dbReference>
<keyword evidence="3" id="KW-1185">Reference proteome</keyword>
<name>A0A554RI92_9ACTN</name>
<gene>
    <name evidence="2" type="ORF">FNM00_17795</name>
</gene>
<feature type="region of interest" description="Disordered" evidence="1">
    <location>
        <begin position="27"/>
        <end position="46"/>
    </location>
</feature>
<dbReference type="InterPro" id="IPR029045">
    <property type="entry name" value="ClpP/crotonase-like_dom_sf"/>
</dbReference>
<dbReference type="OrthoDB" id="8452484at2"/>
<dbReference type="CDD" id="cd06558">
    <property type="entry name" value="crotonase-like"/>
    <property type="match status" value="1"/>
</dbReference>
<keyword evidence="2" id="KW-0413">Isomerase</keyword>
<dbReference type="PANTHER" id="PTHR11941:SF54">
    <property type="entry name" value="ENOYL-COA HYDRATASE, MITOCHONDRIAL"/>
    <property type="match status" value="1"/>
</dbReference>
<evidence type="ECO:0000313" key="3">
    <source>
        <dbReference type="Proteomes" id="UP000316988"/>
    </source>
</evidence>
<dbReference type="InterPro" id="IPR001753">
    <property type="entry name" value="Enoyl-CoA_hydra/iso"/>
</dbReference>
<dbReference type="EMBL" id="VLNT01000028">
    <property type="protein sequence ID" value="TSD53771.1"/>
    <property type="molecule type" value="Genomic_DNA"/>
</dbReference>
<comment type="caution">
    <text evidence="2">The sequence shown here is derived from an EMBL/GenBank/DDBJ whole genome shotgun (WGS) entry which is preliminary data.</text>
</comment>
<dbReference type="GO" id="GO:0016853">
    <property type="term" value="F:isomerase activity"/>
    <property type="evidence" value="ECO:0007669"/>
    <property type="project" value="UniProtKB-KW"/>
</dbReference>
<reference evidence="2 3" key="1">
    <citation type="submission" date="2019-07" db="EMBL/GenBank/DDBJ databases">
        <authorList>
            <person name="Zhao L.H."/>
        </authorList>
    </citation>
    <scope>NUCLEOTIDE SEQUENCE [LARGE SCALE GENOMIC DNA]</scope>
    <source>
        <strain evidence="2 3">Co35</strain>
    </source>
</reference>
<proteinExistence type="predicted"/>
<dbReference type="Gene3D" id="3.90.226.10">
    <property type="entry name" value="2-enoyl-CoA Hydratase, Chain A, domain 1"/>
    <property type="match status" value="1"/>
</dbReference>
<dbReference type="GO" id="GO:0006635">
    <property type="term" value="P:fatty acid beta-oxidation"/>
    <property type="evidence" value="ECO:0007669"/>
    <property type="project" value="TreeGrafter"/>
</dbReference>
<evidence type="ECO:0000256" key="1">
    <source>
        <dbReference type="SAM" id="MobiDB-lite"/>
    </source>
</evidence>
<accession>A0A554RI92</accession>
<sequence>MSPRLVCRVALRGTAGPSFGGLSPILPRAGNQDRYGGGHVCSSSRRPRRTRRCRCRRLPQDHGRQGRLLRPVLGRGRPAVSVDLTRDSGIATLTFSDPPVNLYSLRLHEEFDVALEQVEADLPRVLVIRAEGRIVSGGVDVSEFNSRGSRETTKELYDRMLELPDRVEALPIPTIFAAHSLTLTWAFEVALACDLLLASEKARFGLVERVIGLTPTMGGTQRLAARAGVARAKEFVFTGAQYDAATLERWNVVNRVYGVDSFEDDVRSFAEGLADGPTKAFGAAKDILRQYEAGGVPAANAATTSVASALFDTEDLHHGMESFLVDGPGNATFHGR</sequence>
<dbReference type="AlphaFoldDB" id="A0A554RI92"/>
<dbReference type="SUPFAM" id="SSF52096">
    <property type="entry name" value="ClpP/crotonase"/>
    <property type="match status" value="1"/>
</dbReference>
<dbReference type="Proteomes" id="UP000316988">
    <property type="component" value="Unassembled WGS sequence"/>
</dbReference>
<organism evidence="2 3">
    <name type="scientific">Aeromicrobium piscarium</name>
    <dbReference type="NCBI Taxonomy" id="2590901"/>
    <lineage>
        <taxon>Bacteria</taxon>
        <taxon>Bacillati</taxon>
        <taxon>Actinomycetota</taxon>
        <taxon>Actinomycetes</taxon>
        <taxon>Propionibacteriales</taxon>
        <taxon>Nocardioidaceae</taxon>
        <taxon>Aeromicrobium</taxon>
    </lineage>
</organism>